<dbReference type="KEGG" id="cyn:Cyan7425_2294"/>
<reference evidence="2" key="1">
    <citation type="submission" date="2009-01" db="EMBL/GenBank/DDBJ databases">
        <title>Complete sequence of chromosome Cyanothece sp. PCC 7425.</title>
        <authorList>
            <consortium name="US DOE Joint Genome Institute"/>
            <person name="Lucas S."/>
            <person name="Copeland A."/>
            <person name="Lapidus A."/>
            <person name="Glavina del Rio T."/>
            <person name="Dalin E."/>
            <person name="Tice H."/>
            <person name="Bruce D."/>
            <person name="Goodwin L."/>
            <person name="Pitluck S."/>
            <person name="Sims D."/>
            <person name="Meineke L."/>
            <person name="Brettin T."/>
            <person name="Detter J.C."/>
            <person name="Han C."/>
            <person name="Larimer F."/>
            <person name="Land M."/>
            <person name="Hauser L."/>
            <person name="Kyrpides N."/>
            <person name="Ovchinnikova G."/>
            <person name="Liberton M."/>
            <person name="Stoeckel J."/>
            <person name="Banerjee A."/>
            <person name="Singh A."/>
            <person name="Page L."/>
            <person name="Sato H."/>
            <person name="Zhao L."/>
            <person name="Sherman L."/>
            <person name="Pakrasi H."/>
            <person name="Richardson P."/>
        </authorList>
    </citation>
    <scope>NUCLEOTIDE SEQUENCE</scope>
    <source>
        <strain evidence="2">PCC 7425</strain>
    </source>
</reference>
<evidence type="ECO:0000313" key="2">
    <source>
        <dbReference type="EMBL" id="ACL44653.1"/>
    </source>
</evidence>
<name>B8HW74_CYAP4</name>
<accession>B8HW74</accession>
<keyword evidence="1" id="KW-1133">Transmembrane helix</keyword>
<dbReference type="eggNOG" id="ENOG502ZDQC">
    <property type="taxonomic scope" value="Bacteria"/>
</dbReference>
<dbReference type="HOGENOM" id="CLU_433276_0_0_3"/>
<evidence type="ECO:0000256" key="1">
    <source>
        <dbReference type="SAM" id="Phobius"/>
    </source>
</evidence>
<feature type="transmembrane region" description="Helical" evidence="1">
    <location>
        <begin position="371"/>
        <end position="390"/>
    </location>
</feature>
<feature type="transmembrane region" description="Helical" evidence="1">
    <location>
        <begin position="486"/>
        <end position="505"/>
    </location>
</feature>
<dbReference type="AlphaFoldDB" id="B8HW74"/>
<feature type="transmembrane region" description="Helical" evidence="1">
    <location>
        <begin position="207"/>
        <end position="228"/>
    </location>
</feature>
<feature type="transmembrane region" description="Helical" evidence="1">
    <location>
        <begin position="6"/>
        <end position="24"/>
    </location>
</feature>
<dbReference type="EMBL" id="CP001344">
    <property type="protein sequence ID" value="ACL44653.1"/>
    <property type="molecule type" value="Genomic_DNA"/>
</dbReference>
<feature type="transmembrane region" description="Helical" evidence="1">
    <location>
        <begin position="240"/>
        <end position="258"/>
    </location>
</feature>
<proteinExistence type="predicted"/>
<dbReference type="OrthoDB" id="9764517at2"/>
<feature type="transmembrane region" description="Helical" evidence="1">
    <location>
        <begin position="97"/>
        <end position="115"/>
    </location>
</feature>
<protein>
    <recommendedName>
        <fullName evidence="3">Glycosyltransferase RgtA/B/C/D-like domain-containing protein</fullName>
    </recommendedName>
</protein>
<sequence>MAIYLISSIAITISAYIFACKIFPSQPLAAALLQLCLVLLQITGIILILGIFKALNSWALLLLALVLPGLLIWLAVKKIHLSKPEPNQQYYLNSSGLMLISLMIVVSLIPFYSLMGELLLQIHVVHPLSWDVVSYHLPNVLDYIQTHSLWTVQGIFSPYPGGNELFQIWSFLPLKLDSVLGFTTLCLCMGFMLAATLILTELIPTKYSLVSGLWTVALWVACLSIPYFQNIWFDFGRNDLVVSFWLLVALWTLMRVAVHNNHASWWMLWCGICSGIAIGIKPNAAYYVLGLFLLYFCKFFPSPDPNHPFRSKLISVFSLWALPATVLGGFWYLRNLLINGTLFDRGLVEPGAKLTILRLLFDPRIYQPSEGSIFLLMALLPILIAVFFWFRKPELYPPQFKLLIGFNSIGIFAWMLTPFGAGYLAGDSFIVNLQIRFALAIVPTTIILFLYFAHQLIIRLILKFPRLNSGSAWIAKFHHHRPPRTAVLLGTFNLIGLLLLSLQLITYQPPIGLPGFDSILFSGNQNPSQIYRWVQQNVRDAKIYSIGLRPYGLYGFPFSNQVIYELGSSSWSYTSGLEVIQKFKPQFIAISLDPFTGQVSQDISYLLNQPQAYPVVYQDRLALVFKVQSTN</sequence>
<keyword evidence="1" id="KW-0812">Transmembrane</keyword>
<feature type="transmembrane region" description="Helical" evidence="1">
    <location>
        <begin position="402"/>
        <end position="425"/>
    </location>
</feature>
<feature type="transmembrane region" description="Helical" evidence="1">
    <location>
        <begin position="179"/>
        <end position="200"/>
    </location>
</feature>
<feature type="transmembrane region" description="Helical" evidence="1">
    <location>
        <begin position="58"/>
        <end position="76"/>
    </location>
</feature>
<gene>
    <name evidence="2" type="ordered locus">Cyan7425_2294</name>
</gene>
<organism evidence="2">
    <name type="scientific">Cyanothece sp. (strain PCC 7425 / ATCC 29141)</name>
    <dbReference type="NCBI Taxonomy" id="395961"/>
    <lineage>
        <taxon>Bacteria</taxon>
        <taxon>Bacillati</taxon>
        <taxon>Cyanobacteriota</taxon>
        <taxon>Cyanophyceae</taxon>
        <taxon>Gomontiellales</taxon>
        <taxon>Cyanothecaceae</taxon>
        <taxon>Cyanothece</taxon>
    </lineage>
</organism>
<feature type="transmembrane region" description="Helical" evidence="1">
    <location>
        <begin position="437"/>
        <end position="462"/>
    </location>
</feature>
<feature type="transmembrane region" description="Helical" evidence="1">
    <location>
        <begin position="313"/>
        <end position="333"/>
    </location>
</feature>
<dbReference type="STRING" id="395961.Cyan7425_2294"/>
<keyword evidence="1" id="KW-0472">Membrane</keyword>
<feature type="transmembrane region" description="Helical" evidence="1">
    <location>
        <begin position="284"/>
        <end position="301"/>
    </location>
</feature>
<evidence type="ECO:0008006" key="3">
    <source>
        <dbReference type="Google" id="ProtNLM"/>
    </source>
</evidence>
<feature type="transmembrane region" description="Helical" evidence="1">
    <location>
        <begin position="31"/>
        <end position="52"/>
    </location>
</feature>